<comment type="caution">
    <text evidence="1">The sequence shown here is derived from an EMBL/GenBank/DDBJ whole genome shotgun (WGS) entry which is preliminary data.</text>
</comment>
<organism evidence="1 2">
    <name type="scientific">Rhizophagus irregularis</name>
    <dbReference type="NCBI Taxonomy" id="588596"/>
    <lineage>
        <taxon>Eukaryota</taxon>
        <taxon>Fungi</taxon>
        <taxon>Fungi incertae sedis</taxon>
        <taxon>Mucoromycota</taxon>
        <taxon>Glomeromycotina</taxon>
        <taxon>Glomeromycetes</taxon>
        <taxon>Glomerales</taxon>
        <taxon>Glomeraceae</taxon>
        <taxon>Rhizophagus</taxon>
    </lineage>
</organism>
<dbReference type="EMBL" id="LLXH01008065">
    <property type="protein sequence ID" value="PKC51229.1"/>
    <property type="molecule type" value="Genomic_DNA"/>
</dbReference>
<protein>
    <submittedName>
        <fullName evidence="1">Uncharacterized protein</fullName>
    </submittedName>
</protein>
<reference evidence="1 2" key="2">
    <citation type="submission" date="2017-10" db="EMBL/GenBank/DDBJ databases">
        <title>Genome analyses suggest a sexual origin of heterokaryosis in a supposedly ancient asexual fungus.</title>
        <authorList>
            <person name="Corradi N."/>
            <person name="Sedzielewska K."/>
            <person name="Noel J."/>
            <person name="Charron P."/>
            <person name="Farinelli L."/>
            <person name="Marton T."/>
            <person name="Kruger M."/>
            <person name="Pelin A."/>
            <person name="Brachmann A."/>
            <person name="Corradi N."/>
        </authorList>
    </citation>
    <scope>NUCLEOTIDE SEQUENCE [LARGE SCALE GENOMIC DNA]</scope>
    <source>
        <strain evidence="1 2">A1</strain>
    </source>
</reference>
<sequence length="50" mass="6261">METYVEEKPILYSYDGKKNYRNRKDKLLKDWIVQLTLWIRIVWGSCAYFW</sequence>
<dbReference type="Proteomes" id="UP000232688">
    <property type="component" value="Unassembled WGS sequence"/>
</dbReference>
<gene>
    <name evidence="1" type="ORF">RhiirA1_484232</name>
</gene>
<proteinExistence type="predicted"/>
<dbReference type="AlphaFoldDB" id="A0A2N0QJK2"/>
<dbReference type="VEuPathDB" id="FungiDB:RhiirA1_484232"/>
<evidence type="ECO:0000313" key="2">
    <source>
        <dbReference type="Proteomes" id="UP000232688"/>
    </source>
</evidence>
<accession>A0A2N0QJK2</accession>
<reference evidence="1 2" key="1">
    <citation type="submission" date="2017-10" db="EMBL/GenBank/DDBJ databases">
        <title>Extensive intraspecific genome diversity in a model arbuscular mycorrhizal fungus.</title>
        <authorList>
            <person name="Chen E.C.H."/>
            <person name="Morin E."/>
            <person name="Baudet D."/>
            <person name="Noel J."/>
            <person name="Ndikumana S."/>
            <person name="Charron P."/>
            <person name="St-Onge C."/>
            <person name="Giorgi J."/>
            <person name="Grigoriev I.V."/>
            <person name="Roux C."/>
            <person name="Martin F.M."/>
            <person name="Corradi N."/>
        </authorList>
    </citation>
    <scope>NUCLEOTIDE SEQUENCE [LARGE SCALE GENOMIC DNA]</scope>
    <source>
        <strain evidence="1 2">A1</strain>
    </source>
</reference>
<name>A0A2N0QJK2_9GLOM</name>
<evidence type="ECO:0000313" key="1">
    <source>
        <dbReference type="EMBL" id="PKC51229.1"/>
    </source>
</evidence>